<organism evidence="1 2">
    <name type="scientific">Symbiodinium necroappetens</name>
    <dbReference type="NCBI Taxonomy" id="1628268"/>
    <lineage>
        <taxon>Eukaryota</taxon>
        <taxon>Sar</taxon>
        <taxon>Alveolata</taxon>
        <taxon>Dinophyceae</taxon>
        <taxon>Suessiales</taxon>
        <taxon>Symbiodiniaceae</taxon>
        <taxon>Symbiodinium</taxon>
    </lineage>
</organism>
<protein>
    <submittedName>
        <fullName evidence="1">Uncharacterized protein</fullName>
    </submittedName>
</protein>
<accession>A0A812JFA6</accession>
<dbReference type="Proteomes" id="UP000601435">
    <property type="component" value="Unassembled WGS sequence"/>
</dbReference>
<dbReference type="OrthoDB" id="432172at2759"/>
<sequence>MGRGREISRSKSYLCKACVGVGCLALYARAAQHLFPKGGGLGLLRPEPCATFPMERLVNLSSVARDAEAQASKYTADDYFVLEAEAVIAKALARLEAPNAGAAALEAAKELRSTPVFAEVQRVSTLYDSARATLQPTRFKQVWARPDAEFYVRSAPGASWFEYKIVAQIDHPLVNCMAPLHERELILKYQPVFVEPHRDLIPPKPHHAIVPGSACMKQKPSRRAGHVV</sequence>
<dbReference type="EMBL" id="CAJNJA010005829">
    <property type="protein sequence ID" value="CAE7199543.1"/>
    <property type="molecule type" value="Genomic_DNA"/>
</dbReference>
<gene>
    <name evidence="1" type="ORF">SNEC2469_LOCUS1501</name>
</gene>
<comment type="caution">
    <text evidence="1">The sequence shown here is derived from an EMBL/GenBank/DDBJ whole genome shotgun (WGS) entry which is preliminary data.</text>
</comment>
<proteinExistence type="predicted"/>
<dbReference type="AlphaFoldDB" id="A0A812JFA6"/>
<keyword evidence="2" id="KW-1185">Reference proteome</keyword>
<reference evidence="1" key="1">
    <citation type="submission" date="2021-02" db="EMBL/GenBank/DDBJ databases">
        <authorList>
            <person name="Dougan E. K."/>
            <person name="Rhodes N."/>
            <person name="Thang M."/>
            <person name="Chan C."/>
        </authorList>
    </citation>
    <scope>NUCLEOTIDE SEQUENCE</scope>
</reference>
<evidence type="ECO:0000313" key="1">
    <source>
        <dbReference type="EMBL" id="CAE7199543.1"/>
    </source>
</evidence>
<name>A0A812JFA6_9DINO</name>
<evidence type="ECO:0000313" key="2">
    <source>
        <dbReference type="Proteomes" id="UP000601435"/>
    </source>
</evidence>